<dbReference type="InParanoid" id="C1E5G8"/>
<dbReference type="OMA" id="ERRFWAC"/>
<dbReference type="EMBL" id="CP001326">
    <property type="protein sequence ID" value="ACO63256.1"/>
    <property type="molecule type" value="Genomic_DNA"/>
</dbReference>
<sequence length="153" mass="16926">MRIPKWGWAACGAGLSAAFLVPGTARAHGSIANRAEPRGSDMMTCFLYGFSWFYGVKLFLKHLFSPCALFLGSMWLLTRMGVLPERLGPEAYEAYVKPWIPKEWTDAKLEVSGDAVKTCERKFWASVHRALPATAHPTCEKVFFAGILLAGLV</sequence>
<protein>
    <submittedName>
        <fullName evidence="2">Uncharacterized protein</fullName>
    </submittedName>
</protein>
<feature type="transmembrane region" description="Helical" evidence="1">
    <location>
        <begin position="51"/>
        <end position="77"/>
    </location>
</feature>
<dbReference type="AlphaFoldDB" id="C1E5G8"/>
<organism evidence="2 3">
    <name type="scientific">Micromonas commoda (strain RCC299 / NOUM17 / CCMP2709)</name>
    <name type="common">Picoplanktonic green alga</name>
    <dbReference type="NCBI Taxonomy" id="296587"/>
    <lineage>
        <taxon>Eukaryota</taxon>
        <taxon>Viridiplantae</taxon>
        <taxon>Chlorophyta</taxon>
        <taxon>Mamiellophyceae</taxon>
        <taxon>Mamiellales</taxon>
        <taxon>Mamiellaceae</taxon>
        <taxon>Micromonas</taxon>
    </lineage>
</organism>
<dbReference type="RefSeq" id="XP_002501998.1">
    <property type="nucleotide sequence ID" value="XM_002501952.1"/>
</dbReference>
<keyword evidence="1" id="KW-0472">Membrane</keyword>
<dbReference type="Proteomes" id="UP000002009">
    <property type="component" value="Chromosome 5"/>
</dbReference>
<keyword evidence="1" id="KW-1133">Transmembrane helix</keyword>
<accession>C1E5G8</accession>
<gene>
    <name evidence="2" type="ORF">MICPUN_58310</name>
</gene>
<keyword evidence="1" id="KW-0812">Transmembrane</keyword>
<dbReference type="KEGG" id="mis:MICPUN_58310"/>
<keyword evidence="3" id="KW-1185">Reference proteome</keyword>
<dbReference type="GeneID" id="8243655"/>
<reference evidence="2 3" key="1">
    <citation type="journal article" date="2009" name="Science">
        <title>Green evolution and dynamic adaptations revealed by genomes of the marine picoeukaryotes Micromonas.</title>
        <authorList>
            <person name="Worden A.Z."/>
            <person name="Lee J.H."/>
            <person name="Mock T."/>
            <person name="Rouze P."/>
            <person name="Simmons M.P."/>
            <person name="Aerts A.L."/>
            <person name="Allen A.E."/>
            <person name="Cuvelier M.L."/>
            <person name="Derelle E."/>
            <person name="Everett M.V."/>
            <person name="Foulon E."/>
            <person name="Grimwood J."/>
            <person name="Gundlach H."/>
            <person name="Henrissat B."/>
            <person name="Napoli C."/>
            <person name="McDonald S.M."/>
            <person name="Parker M.S."/>
            <person name="Rombauts S."/>
            <person name="Salamov A."/>
            <person name="Von Dassow P."/>
            <person name="Badger J.H."/>
            <person name="Coutinho P.M."/>
            <person name="Demir E."/>
            <person name="Dubchak I."/>
            <person name="Gentemann C."/>
            <person name="Eikrem W."/>
            <person name="Gready J.E."/>
            <person name="John U."/>
            <person name="Lanier W."/>
            <person name="Lindquist E.A."/>
            <person name="Lucas S."/>
            <person name="Mayer K.F."/>
            <person name="Moreau H."/>
            <person name="Not F."/>
            <person name="Otillar R."/>
            <person name="Panaud O."/>
            <person name="Pangilinan J."/>
            <person name="Paulsen I."/>
            <person name="Piegu B."/>
            <person name="Poliakov A."/>
            <person name="Robbens S."/>
            <person name="Schmutz J."/>
            <person name="Toulza E."/>
            <person name="Wyss T."/>
            <person name="Zelensky A."/>
            <person name="Zhou K."/>
            <person name="Armbrust E.V."/>
            <person name="Bhattacharya D."/>
            <person name="Goodenough U.W."/>
            <person name="Van de Peer Y."/>
            <person name="Grigoriev I.V."/>
        </authorList>
    </citation>
    <scope>NUCLEOTIDE SEQUENCE [LARGE SCALE GENOMIC DNA]</scope>
    <source>
        <strain evidence="3">RCC299 / NOUM17</strain>
    </source>
</reference>
<evidence type="ECO:0000313" key="2">
    <source>
        <dbReference type="EMBL" id="ACO63256.1"/>
    </source>
</evidence>
<proteinExistence type="predicted"/>
<name>C1E5G8_MICCC</name>
<evidence type="ECO:0000256" key="1">
    <source>
        <dbReference type="SAM" id="Phobius"/>
    </source>
</evidence>
<dbReference type="OrthoDB" id="498328at2759"/>
<evidence type="ECO:0000313" key="3">
    <source>
        <dbReference type="Proteomes" id="UP000002009"/>
    </source>
</evidence>